<dbReference type="SUPFAM" id="SSF81301">
    <property type="entry name" value="Nucleotidyltransferase"/>
    <property type="match status" value="1"/>
</dbReference>
<reference evidence="12" key="1">
    <citation type="submission" date="2022-01" db="EMBL/GenBank/DDBJ databases">
        <authorList>
            <person name="King R."/>
        </authorList>
    </citation>
    <scope>NUCLEOTIDE SEQUENCE</scope>
</reference>
<dbReference type="CDD" id="cd05402">
    <property type="entry name" value="NT_PAP_TUTase"/>
    <property type="match status" value="1"/>
</dbReference>
<keyword evidence="5" id="KW-0808">Transferase</keyword>
<dbReference type="GO" id="GO:0005737">
    <property type="term" value="C:cytoplasm"/>
    <property type="evidence" value="ECO:0007669"/>
    <property type="project" value="UniProtKB-SubCell"/>
</dbReference>
<accession>A0A9P0HNX5</accession>
<protein>
    <submittedName>
        <fullName evidence="12">Uncharacterized protein</fullName>
    </submittedName>
</protein>
<evidence type="ECO:0000256" key="8">
    <source>
        <dbReference type="ARBA" id="ARBA00038491"/>
    </source>
</evidence>
<comment type="cofactor">
    <cofactor evidence="2">
        <name>Mg(2+)</name>
        <dbReference type="ChEBI" id="CHEBI:18420"/>
    </cofactor>
</comment>
<dbReference type="PANTHER" id="PTHR12271">
    <property type="entry name" value="POLY A POLYMERASE CID PAP -RELATED"/>
    <property type="match status" value="1"/>
</dbReference>
<feature type="region of interest" description="Disordered" evidence="9">
    <location>
        <begin position="122"/>
        <end position="144"/>
    </location>
</feature>
<evidence type="ECO:0000313" key="13">
    <source>
        <dbReference type="Proteomes" id="UP001152798"/>
    </source>
</evidence>
<dbReference type="InterPro" id="IPR054708">
    <property type="entry name" value="MTPAP-like_central"/>
</dbReference>
<comment type="subcellular location">
    <subcellularLocation>
        <location evidence="3">Cytoplasm</location>
    </subcellularLocation>
</comment>
<keyword evidence="13" id="KW-1185">Reference proteome</keyword>
<dbReference type="GO" id="GO:1990817">
    <property type="term" value="F:poly(A) RNA polymerase activity"/>
    <property type="evidence" value="ECO:0007669"/>
    <property type="project" value="TreeGrafter"/>
</dbReference>
<evidence type="ECO:0000313" key="12">
    <source>
        <dbReference type="EMBL" id="CAH1405541.1"/>
    </source>
</evidence>
<evidence type="ECO:0000256" key="7">
    <source>
        <dbReference type="ARBA" id="ARBA00022842"/>
    </source>
</evidence>
<keyword evidence="4" id="KW-0963">Cytoplasm</keyword>
<feature type="domain" description="Poly(A) RNA polymerase mitochondrial-like central palm" evidence="11">
    <location>
        <begin position="295"/>
        <end position="432"/>
    </location>
</feature>
<evidence type="ECO:0000256" key="4">
    <source>
        <dbReference type="ARBA" id="ARBA00022490"/>
    </source>
</evidence>
<evidence type="ECO:0000259" key="10">
    <source>
        <dbReference type="Pfam" id="PF03828"/>
    </source>
</evidence>
<evidence type="ECO:0000256" key="1">
    <source>
        <dbReference type="ARBA" id="ARBA00001936"/>
    </source>
</evidence>
<dbReference type="PANTHER" id="PTHR12271:SF40">
    <property type="entry name" value="POLY(A) RNA POLYMERASE GLD2"/>
    <property type="match status" value="1"/>
</dbReference>
<dbReference type="Pfam" id="PF03828">
    <property type="entry name" value="PAP_assoc"/>
    <property type="match status" value="1"/>
</dbReference>
<evidence type="ECO:0000256" key="3">
    <source>
        <dbReference type="ARBA" id="ARBA00004496"/>
    </source>
</evidence>
<sequence>MPASDMDLYNAMFPPHLIHIPPQPAHNEGRTYTTHPTAFEVFRVVSRNNEMRYDHRKNFILHSNSSVNLSHNPNKRMSSQYYAKTFYNTSKQEYWKTKNNGENKRLEHGSSAPCLISAVSNESLDSGISRSPTPTPPNKQQSVNSNISYDQMKPYQVLPSLEKNSQERQKGIHKAAKVYSKINSQVKFTEADNNRPLNMVPNGHSIMFSNNRHPLQRREVQSQAKRRTTYNRNIGPFYKNRRTYNYIVHYPSPYPQSSLYTPYYTAPDRFLQRSHLMPVTQPPEGLLNGSTWDQLSQNIWKKFFLNQQSEELYKKKMALWKFLYVQIKTCFPKYGLYLVGSTMNGFGSQFSDVDMCLIIRYSEVDQRNEAVSYLSSILKLLERCDLFEKLELIQAKVPLLKFRDSKQNIQVDLNCNNSVGIRNTHLLYCYGQMDWRVKPLVLVVKLWAQWHNINDAKNMTISSYSLSLMVIHFLQCGVTPKVLPCLHELYADKFNPEIDIGNIDIHEDIEPFISENKQTLGELLLLFYQYYATFDFLKYAISVRLASVIPVEECRHVRTVKNDPHQWKFLCIEEPFDLTNTARSVYDPDKFELIRNVIIRSGNALMKTKKLDSIFYLEAS</sequence>
<keyword evidence="7" id="KW-0460">Magnesium</keyword>
<dbReference type="Proteomes" id="UP001152798">
    <property type="component" value="Chromosome 6"/>
</dbReference>
<keyword evidence="6" id="KW-0479">Metal-binding</keyword>
<evidence type="ECO:0000256" key="5">
    <source>
        <dbReference type="ARBA" id="ARBA00022679"/>
    </source>
</evidence>
<dbReference type="AlphaFoldDB" id="A0A9P0HNX5"/>
<dbReference type="GO" id="GO:0031123">
    <property type="term" value="P:RNA 3'-end processing"/>
    <property type="evidence" value="ECO:0007669"/>
    <property type="project" value="TreeGrafter"/>
</dbReference>
<dbReference type="InterPro" id="IPR043519">
    <property type="entry name" value="NT_sf"/>
</dbReference>
<dbReference type="EMBL" id="OV725082">
    <property type="protein sequence ID" value="CAH1405541.1"/>
    <property type="molecule type" value="Genomic_DNA"/>
</dbReference>
<proteinExistence type="inferred from homology"/>
<evidence type="ECO:0000256" key="6">
    <source>
        <dbReference type="ARBA" id="ARBA00022723"/>
    </source>
</evidence>
<evidence type="ECO:0000256" key="9">
    <source>
        <dbReference type="SAM" id="MobiDB-lite"/>
    </source>
</evidence>
<dbReference type="Gene3D" id="1.10.1410.10">
    <property type="match status" value="1"/>
</dbReference>
<name>A0A9P0HNX5_NEZVI</name>
<evidence type="ECO:0000259" key="11">
    <source>
        <dbReference type="Pfam" id="PF22600"/>
    </source>
</evidence>
<gene>
    <name evidence="12" type="ORF">NEZAVI_LOCUS13731</name>
</gene>
<comment type="similarity">
    <text evidence="8">Belongs to the DNA polymerase type-B-like family. GLD2 subfamily.</text>
</comment>
<dbReference type="GO" id="GO:0046872">
    <property type="term" value="F:metal ion binding"/>
    <property type="evidence" value="ECO:0007669"/>
    <property type="project" value="UniProtKB-KW"/>
</dbReference>
<dbReference type="OrthoDB" id="2274644at2759"/>
<dbReference type="InterPro" id="IPR002058">
    <property type="entry name" value="PAP_assoc"/>
</dbReference>
<comment type="cofactor">
    <cofactor evidence="1">
        <name>Mn(2+)</name>
        <dbReference type="ChEBI" id="CHEBI:29035"/>
    </cofactor>
</comment>
<dbReference type="Gene3D" id="3.30.460.10">
    <property type="entry name" value="Beta Polymerase, domain 2"/>
    <property type="match status" value="1"/>
</dbReference>
<organism evidence="12 13">
    <name type="scientific">Nezara viridula</name>
    <name type="common">Southern green stink bug</name>
    <name type="synonym">Cimex viridulus</name>
    <dbReference type="NCBI Taxonomy" id="85310"/>
    <lineage>
        <taxon>Eukaryota</taxon>
        <taxon>Metazoa</taxon>
        <taxon>Ecdysozoa</taxon>
        <taxon>Arthropoda</taxon>
        <taxon>Hexapoda</taxon>
        <taxon>Insecta</taxon>
        <taxon>Pterygota</taxon>
        <taxon>Neoptera</taxon>
        <taxon>Paraneoptera</taxon>
        <taxon>Hemiptera</taxon>
        <taxon>Heteroptera</taxon>
        <taxon>Panheteroptera</taxon>
        <taxon>Pentatomomorpha</taxon>
        <taxon>Pentatomoidea</taxon>
        <taxon>Pentatomidae</taxon>
        <taxon>Pentatominae</taxon>
        <taxon>Nezara</taxon>
    </lineage>
</organism>
<dbReference type="Pfam" id="PF22600">
    <property type="entry name" value="MTPAP-like_central"/>
    <property type="match status" value="1"/>
</dbReference>
<dbReference type="SUPFAM" id="SSF81631">
    <property type="entry name" value="PAP/OAS1 substrate-binding domain"/>
    <property type="match status" value="1"/>
</dbReference>
<evidence type="ECO:0000256" key="2">
    <source>
        <dbReference type="ARBA" id="ARBA00001946"/>
    </source>
</evidence>
<feature type="domain" description="PAP-associated" evidence="10">
    <location>
        <begin position="519"/>
        <end position="580"/>
    </location>
</feature>